<evidence type="ECO:0000313" key="2">
    <source>
        <dbReference type="Proteomes" id="UP000249218"/>
    </source>
</evidence>
<organism evidence="1 2">
    <name type="scientific">Helicoverpa armigera</name>
    <name type="common">Cotton bollworm</name>
    <name type="synonym">Heliothis armigera</name>
    <dbReference type="NCBI Taxonomy" id="29058"/>
    <lineage>
        <taxon>Eukaryota</taxon>
        <taxon>Metazoa</taxon>
        <taxon>Ecdysozoa</taxon>
        <taxon>Arthropoda</taxon>
        <taxon>Hexapoda</taxon>
        <taxon>Insecta</taxon>
        <taxon>Pterygota</taxon>
        <taxon>Neoptera</taxon>
        <taxon>Endopterygota</taxon>
        <taxon>Lepidoptera</taxon>
        <taxon>Glossata</taxon>
        <taxon>Ditrysia</taxon>
        <taxon>Noctuoidea</taxon>
        <taxon>Noctuidae</taxon>
        <taxon>Heliothinae</taxon>
        <taxon>Helicoverpa</taxon>
    </lineage>
</organism>
<name>A0A2W1BHE6_HELAM</name>
<proteinExistence type="predicted"/>
<keyword evidence="2" id="KW-1185">Reference proteome</keyword>
<dbReference type="EMBL" id="KZ150126">
    <property type="protein sequence ID" value="PZC73114.1"/>
    <property type="molecule type" value="Genomic_DNA"/>
</dbReference>
<sequence>MYSDVNLSVACSGEARGAVVDARWLRECDWRGEIFELRRRESRRPAIVPQCAGVTSNDCSYNVQETVARVTGAARVCCPAAPLITRTQFIAHFSIAPLPRCARH</sequence>
<protein>
    <submittedName>
        <fullName evidence="1">Uncharacterized protein</fullName>
    </submittedName>
</protein>
<gene>
    <name evidence="1" type="primary">HaOG210006</name>
    <name evidence="1" type="ORF">B5X24_HaOG210006</name>
</gene>
<accession>A0A2W1BHE6</accession>
<dbReference type="AlphaFoldDB" id="A0A2W1BHE6"/>
<evidence type="ECO:0000313" key="1">
    <source>
        <dbReference type="EMBL" id="PZC73114.1"/>
    </source>
</evidence>
<dbReference type="Proteomes" id="UP000249218">
    <property type="component" value="Unassembled WGS sequence"/>
</dbReference>
<reference evidence="1 2" key="1">
    <citation type="journal article" date="2017" name="BMC Biol.">
        <title>Genomic innovations, transcriptional plasticity and gene loss underlying the evolution and divergence of two highly polyphagous and invasive Helicoverpa pest species.</title>
        <authorList>
            <person name="Pearce S.L."/>
            <person name="Clarke D.F."/>
            <person name="East P.D."/>
            <person name="Elfekih S."/>
            <person name="Gordon K.H."/>
            <person name="Jermiin L.S."/>
            <person name="McGaughran A."/>
            <person name="Oakeshott J.G."/>
            <person name="Papanikolaou A."/>
            <person name="Perera O.P."/>
            <person name="Rane R.V."/>
            <person name="Richards S."/>
            <person name="Tay W.T."/>
            <person name="Walsh T.K."/>
            <person name="Anderson A."/>
            <person name="Anderson C.J."/>
            <person name="Asgari S."/>
            <person name="Board P.G."/>
            <person name="Bretschneider A."/>
            <person name="Campbell P.M."/>
            <person name="Chertemps T."/>
            <person name="Christeller J.T."/>
            <person name="Coppin C.W."/>
            <person name="Downes S.J."/>
            <person name="Duan G."/>
            <person name="Farnsworth C.A."/>
            <person name="Good R.T."/>
            <person name="Han L.B."/>
            <person name="Han Y.C."/>
            <person name="Hatje K."/>
            <person name="Horne I."/>
            <person name="Huang Y.P."/>
            <person name="Hughes D.S."/>
            <person name="Jacquin-Joly E."/>
            <person name="James W."/>
            <person name="Jhangiani S."/>
            <person name="Kollmar M."/>
            <person name="Kuwar S.S."/>
            <person name="Li S."/>
            <person name="Liu N.Y."/>
            <person name="Maibeche M.T."/>
            <person name="Miller J.R."/>
            <person name="Montagne N."/>
            <person name="Perry T."/>
            <person name="Qu J."/>
            <person name="Song S.V."/>
            <person name="Sutton G.G."/>
            <person name="Vogel H."/>
            <person name="Walenz B.P."/>
            <person name="Xu W."/>
            <person name="Zhang H.J."/>
            <person name="Zou Z."/>
            <person name="Batterham P."/>
            <person name="Edwards O.R."/>
            <person name="Feyereisen R."/>
            <person name="Gibbs R.A."/>
            <person name="Heckel D.G."/>
            <person name="McGrath A."/>
            <person name="Robin C."/>
            <person name="Scherer S.E."/>
            <person name="Worley K.C."/>
            <person name="Wu Y.D."/>
        </authorList>
    </citation>
    <scope>NUCLEOTIDE SEQUENCE [LARGE SCALE GENOMIC DNA]</scope>
    <source>
        <strain evidence="1">Harm_GR_Male_#8</strain>
        <tissue evidence="1">Whole organism</tissue>
    </source>
</reference>